<dbReference type="AlphaFoldDB" id="A0A397SHS7"/>
<evidence type="ECO:0000313" key="2">
    <source>
        <dbReference type="EMBL" id="RIA84196.1"/>
    </source>
</evidence>
<keyword evidence="1" id="KW-0472">Membrane</keyword>
<dbReference type="OrthoDB" id="2372708at2759"/>
<evidence type="ECO:0000256" key="1">
    <source>
        <dbReference type="SAM" id="Phobius"/>
    </source>
</evidence>
<keyword evidence="1" id="KW-1133">Transmembrane helix</keyword>
<proteinExistence type="predicted"/>
<feature type="transmembrane region" description="Helical" evidence="1">
    <location>
        <begin position="266"/>
        <end position="285"/>
    </location>
</feature>
<reference evidence="2 3" key="1">
    <citation type="submission" date="2018-06" db="EMBL/GenBank/DDBJ databases">
        <title>Comparative genomics reveals the genomic features of Rhizophagus irregularis, R. cerebriforme, R. diaphanum and Gigaspora rosea, and their symbiotic lifestyle signature.</title>
        <authorList>
            <person name="Morin E."/>
            <person name="San Clemente H."/>
            <person name="Chen E.C.H."/>
            <person name="De La Providencia I."/>
            <person name="Hainaut M."/>
            <person name="Kuo A."/>
            <person name="Kohler A."/>
            <person name="Murat C."/>
            <person name="Tang N."/>
            <person name="Roy S."/>
            <person name="Loubradou J."/>
            <person name="Henrissat B."/>
            <person name="Grigoriev I.V."/>
            <person name="Corradi N."/>
            <person name="Roux C."/>
            <person name="Martin F.M."/>
        </authorList>
    </citation>
    <scope>NUCLEOTIDE SEQUENCE [LARGE SCALE GENOMIC DNA]</scope>
    <source>
        <strain evidence="2 3">DAOM 227022</strain>
    </source>
</reference>
<sequence>MDTMHVFFQEVASDSDYEKEELIQDSIKWKIEEDQTNRKTIKLQVFKKINASNEWNLICTRIENFNENINIYYDIYGIKLFNNNDVLIITSIGIFIYHFNENNNSISLNYFYYLKLFRRKLQYYYKNVFSRPTLPLPNYNSFKFIDKWVLYVKDDRESLLKYGVELLSFAIKEHNLELIDDIYKKCIAHFKENLKNNKMFLSIITSTIPLLNEYYPEYILRYSLETTMITDSPSYDVEYKNNNLHLCSSQYNPITINTKFFLLPKYYFINNLYFLMVFVYFYVFILEKILTPKPTTPTISFMNPYVKFANYPQDYNWIFELIRPQSSPFVKTISGDIYKTWNGEALINFKWNTYGKYYYVVIWISFMALLGCFNAAATIPQQYIDDDVQKQLLTSSIVLGCGYIISGRYLVCINA</sequence>
<name>A0A397SHS7_9GLOM</name>
<dbReference type="STRING" id="658196.A0A397SHS7"/>
<dbReference type="Proteomes" id="UP000265703">
    <property type="component" value="Unassembled WGS sequence"/>
</dbReference>
<feature type="transmembrane region" description="Helical" evidence="1">
    <location>
        <begin position="357"/>
        <end position="379"/>
    </location>
</feature>
<keyword evidence="3" id="KW-1185">Reference proteome</keyword>
<accession>A0A397SHS7</accession>
<gene>
    <name evidence="2" type="ORF">C1645_832643</name>
</gene>
<protein>
    <submittedName>
        <fullName evidence="2">Uncharacterized protein</fullName>
    </submittedName>
</protein>
<dbReference type="EMBL" id="QKYT01000511">
    <property type="protein sequence ID" value="RIA84196.1"/>
    <property type="molecule type" value="Genomic_DNA"/>
</dbReference>
<feature type="transmembrane region" description="Helical" evidence="1">
    <location>
        <begin position="391"/>
        <end position="411"/>
    </location>
</feature>
<organism evidence="2 3">
    <name type="scientific">Glomus cerebriforme</name>
    <dbReference type="NCBI Taxonomy" id="658196"/>
    <lineage>
        <taxon>Eukaryota</taxon>
        <taxon>Fungi</taxon>
        <taxon>Fungi incertae sedis</taxon>
        <taxon>Mucoromycota</taxon>
        <taxon>Glomeromycotina</taxon>
        <taxon>Glomeromycetes</taxon>
        <taxon>Glomerales</taxon>
        <taxon>Glomeraceae</taxon>
        <taxon>Glomus</taxon>
    </lineage>
</organism>
<keyword evidence="1" id="KW-0812">Transmembrane</keyword>
<comment type="caution">
    <text evidence="2">The sequence shown here is derived from an EMBL/GenBank/DDBJ whole genome shotgun (WGS) entry which is preliminary data.</text>
</comment>
<evidence type="ECO:0000313" key="3">
    <source>
        <dbReference type="Proteomes" id="UP000265703"/>
    </source>
</evidence>